<evidence type="ECO:0000313" key="1">
    <source>
        <dbReference type="EMBL" id="KAJ0078532.1"/>
    </source>
</evidence>
<accession>A0ACC0ZWV4</accession>
<proteinExistence type="predicted"/>
<reference evidence="2" key="1">
    <citation type="journal article" date="2023" name="G3 (Bethesda)">
        <title>Genome assembly and association tests identify interacting loci associated with vigor, precocity, and sex in interspecific pistachio rootstocks.</title>
        <authorList>
            <person name="Palmer W."/>
            <person name="Jacygrad E."/>
            <person name="Sagayaradj S."/>
            <person name="Cavanaugh K."/>
            <person name="Han R."/>
            <person name="Bertier L."/>
            <person name="Beede B."/>
            <person name="Kafkas S."/>
            <person name="Golino D."/>
            <person name="Preece J."/>
            <person name="Michelmore R."/>
        </authorList>
    </citation>
    <scope>NUCLEOTIDE SEQUENCE [LARGE SCALE GENOMIC DNA]</scope>
</reference>
<gene>
    <name evidence="1" type="ORF">Patl1_24306</name>
</gene>
<organism evidence="1 2">
    <name type="scientific">Pistacia atlantica</name>
    <dbReference type="NCBI Taxonomy" id="434234"/>
    <lineage>
        <taxon>Eukaryota</taxon>
        <taxon>Viridiplantae</taxon>
        <taxon>Streptophyta</taxon>
        <taxon>Embryophyta</taxon>
        <taxon>Tracheophyta</taxon>
        <taxon>Spermatophyta</taxon>
        <taxon>Magnoliopsida</taxon>
        <taxon>eudicotyledons</taxon>
        <taxon>Gunneridae</taxon>
        <taxon>Pentapetalae</taxon>
        <taxon>rosids</taxon>
        <taxon>malvids</taxon>
        <taxon>Sapindales</taxon>
        <taxon>Anacardiaceae</taxon>
        <taxon>Pistacia</taxon>
    </lineage>
</organism>
<evidence type="ECO:0000313" key="2">
    <source>
        <dbReference type="Proteomes" id="UP001164250"/>
    </source>
</evidence>
<dbReference type="EMBL" id="CM047909">
    <property type="protein sequence ID" value="KAJ0078532.1"/>
    <property type="molecule type" value="Genomic_DNA"/>
</dbReference>
<protein>
    <submittedName>
        <fullName evidence="1">Uncharacterized protein</fullName>
    </submittedName>
</protein>
<sequence>MAIEGKNARGAKKAIVALRSKWRKQGKEGNMQLVNNLNANKKEKGRRGEEDGPRRDASGSSSDRLGIAAHEIMNLRNLERVLAREEEDKKRAIVHKAVHSGPQMRLVWLPTSPAELHPGKAVCAVTELPARYRDPKTGLPCATKVAFKIIRERFVDENIGVPKEMDMGTFFDSLSEKDSVPRQRRFLIGFGVLLLNLGGPKTLQDVQPFLFNLFADPDIIRLPRLYRFLQWPLAKLISVLLAPKSKEGYASIGGGLPLRKITNKQNKAIKQQLKMALEVKNLPVNVYVGVRFRGTELQGSLCCRFIQSSLSLQLGRAFVFLKEYLGKTHIYQGRMFLLYGPGINEKVILNELSTTCLWLLYVELQNLKDRGVGNDHTLEYQPYTDEVLVELGRKGVKSLLAVPVSFVSEHVETLEEIGMEYRELSLESGIQNWGRVPALN</sequence>
<dbReference type="Proteomes" id="UP001164250">
    <property type="component" value="Chromosome 13"/>
</dbReference>
<comment type="caution">
    <text evidence="1">The sequence shown here is derived from an EMBL/GenBank/DDBJ whole genome shotgun (WGS) entry which is preliminary data.</text>
</comment>
<name>A0ACC0ZWV4_9ROSI</name>
<keyword evidence="2" id="KW-1185">Reference proteome</keyword>